<evidence type="ECO:0000256" key="1">
    <source>
        <dbReference type="ARBA" id="ARBA00022729"/>
    </source>
</evidence>
<dbReference type="InterPro" id="IPR029046">
    <property type="entry name" value="LolA/LolB/LppX"/>
</dbReference>
<reference evidence="4" key="1">
    <citation type="submission" date="2016-10" db="EMBL/GenBank/DDBJ databases">
        <authorList>
            <person name="Varghese N."/>
            <person name="Submissions S."/>
        </authorList>
    </citation>
    <scope>NUCLEOTIDE SEQUENCE [LARGE SCALE GENOMIC DNA]</scope>
    <source>
        <strain evidence="4">DSM 22361</strain>
    </source>
</reference>
<dbReference type="InterPro" id="IPR004564">
    <property type="entry name" value="OM_lipoprot_carrier_LolA-like"/>
</dbReference>
<keyword evidence="1 2" id="KW-0732">Signal</keyword>
<feature type="signal peptide" evidence="2">
    <location>
        <begin position="1"/>
        <end position="20"/>
    </location>
</feature>
<dbReference type="OrthoDB" id="9810685at2"/>
<gene>
    <name evidence="3" type="ORF">SAMN05421877_108187</name>
</gene>
<organism evidence="3 4">
    <name type="scientific">Sphingobacterium lactis</name>
    <dbReference type="NCBI Taxonomy" id="797291"/>
    <lineage>
        <taxon>Bacteria</taxon>
        <taxon>Pseudomonadati</taxon>
        <taxon>Bacteroidota</taxon>
        <taxon>Sphingobacteriia</taxon>
        <taxon>Sphingobacteriales</taxon>
        <taxon>Sphingobacteriaceae</taxon>
        <taxon>Sphingobacterium</taxon>
    </lineage>
</organism>
<feature type="chain" id="PRO_5009292841" evidence="2">
    <location>
        <begin position="21"/>
        <end position="214"/>
    </location>
</feature>
<accession>A0A1H6AL70</accession>
<name>A0A1H6AL70_9SPHI</name>
<keyword evidence="3" id="KW-0449">Lipoprotein</keyword>
<dbReference type="AlphaFoldDB" id="A0A1H6AL70"/>
<dbReference type="RefSeq" id="WP_103906871.1">
    <property type="nucleotide sequence ID" value="NZ_CP049246.1"/>
</dbReference>
<dbReference type="PANTHER" id="PTHR35869:SF1">
    <property type="entry name" value="OUTER-MEMBRANE LIPOPROTEIN CARRIER PROTEIN"/>
    <property type="match status" value="1"/>
</dbReference>
<evidence type="ECO:0000313" key="4">
    <source>
        <dbReference type="Proteomes" id="UP000236731"/>
    </source>
</evidence>
<dbReference type="CDD" id="cd16325">
    <property type="entry name" value="LolA"/>
    <property type="match status" value="1"/>
</dbReference>
<sequence length="214" mass="23868">MMKKLLFVCIAFLAATTGFAQDKAAKALLDEVSRKYDGYSTIQSDFSFKATQKNGESYNDKGQLFLNKGANKYKINLPTQELISDGKSVWSVLKEDKEVQVSEADNSGQSIGPNNIFTFYRDGYNYVSSTDESAGKVGKLTVIDLSPADTKSNYAKIKLRINKNKHIHDVTIFDKSGAKYTYTINGLYVNSPIADAAFQFQKTKYPGFELVDLR</sequence>
<keyword evidence="4" id="KW-1185">Reference proteome</keyword>
<dbReference type="EMBL" id="FNUT01000008">
    <property type="protein sequence ID" value="SEG48914.1"/>
    <property type="molecule type" value="Genomic_DNA"/>
</dbReference>
<dbReference type="PANTHER" id="PTHR35869">
    <property type="entry name" value="OUTER-MEMBRANE LIPOPROTEIN CARRIER PROTEIN"/>
    <property type="match status" value="1"/>
</dbReference>
<dbReference type="Proteomes" id="UP000236731">
    <property type="component" value="Unassembled WGS sequence"/>
</dbReference>
<evidence type="ECO:0000313" key="3">
    <source>
        <dbReference type="EMBL" id="SEG48914.1"/>
    </source>
</evidence>
<protein>
    <submittedName>
        <fullName evidence="3">Outer membrane lipoprotein-sorting protein</fullName>
    </submittedName>
</protein>
<proteinExistence type="predicted"/>
<dbReference type="Gene3D" id="2.50.20.10">
    <property type="entry name" value="Lipoprotein localisation LolA/LolB/LppX"/>
    <property type="match status" value="1"/>
</dbReference>
<dbReference type="Pfam" id="PF03548">
    <property type="entry name" value="LolA"/>
    <property type="match status" value="1"/>
</dbReference>
<dbReference type="SUPFAM" id="SSF89392">
    <property type="entry name" value="Prokaryotic lipoproteins and lipoprotein localization factors"/>
    <property type="match status" value="1"/>
</dbReference>
<evidence type="ECO:0000256" key="2">
    <source>
        <dbReference type="SAM" id="SignalP"/>
    </source>
</evidence>